<dbReference type="PANTHER" id="PTHR39181:SF1">
    <property type="entry name" value="TYROSINE-PROTEIN PHOSPHATASE YWQE"/>
    <property type="match status" value="1"/>
</dbReference>
<gene>
    <name evidence="5" type="ORF">SAMN04488505_102389</name>
</gene>
<organism evidence="5 6">
    <name type="scientific">Chitinophaga rupis</name>
    <dbReference type="NCBI Taxonomy" id="573321"/>
    <lineage>
        <taxon>Bacteria</taxon>
        <taxon>Pseudomonadati</taxon>
        <taxon>Bacteroidota</taxon>
        <taxon>Chitinophagia</taxon>
        <taxon>Chitinophagales</taxon>
        <taxon>Chitinophagaceae</taxon>
        <taxon>Chitinophaga</taxon>
    </lineage>
</organism>
<evidence type="ECO:0000256" key="1">
    <source>
        <dbReference type="ARBA" id="ARBA00005750"/>
    </source>
</evidence>
<dbReference type="STRING" id="573321.SAMN04488505_102389"/>
<evidence type="ECO:0000256" key="4">
    <source>
        <dbReference type="ARBA" id="ARBA00051722"/>
    </source>
</evidence>
<dbReference type="AlphaFoldDB" id="A0A1H7QM22"/>
<dbReference type="InterPro" id="IPR016195">
    <property type="entry name" value="Pol/histidinol_Pase-like"/>
</dbReference>
<dbReference type="PANTHER" id="PTHR39181">
    <property type="entry name" value="TYROSINE-PROTEIN PHOSPHATASE YWQE"/>
    <property type="match status" value="1"/>
</dbReference>
<evidence type="ECO:0000256" key="2">
    <source>
        <dbReference type="ARBA" id="ARBA00013064"/>
    </source>
</evidence>
<sequence length="250" mass="28921">MFFFKKRASEASHTGILEFMETDIHSHLVPGIDDGVKDLETSLTFIEQLQEMGIKKIITTPHIILDRYPNSVDTITPPFSGVKAALREKGNDIAISFAAEYYMDEQFEELIPSTPLLTLQDKLILVEMSFMQAPPQLHQWLFKLASHGYQPVLAHPERYNHYHDQYDQYEQLREWGCLLQVNLLSITGYYGKQIQKVAEKLLADKMITFIGTDLHHHKHMQAIQSIGKDKKLMKLLDQYGFKNRELTQIS</sequence>
<dbReference type="EC" id="3.1.3.48" evidence="2"/>
<evidence type="ECO:0000313" key="5">
    <source>
        <dbReference type="EMBL" id="SEL48976.1"/>
    </source>
</evidence>
<keyword evidence="3" id="KW-0378">Hydrolase</keyword>
<keyword evidence="6" id="KW-1185">Reference proteome</keyword>
<dbReference type="GO" id="GO:0030145">
    <property type="term" value="F:manganese ion binding"/>
    <property type="evidence" value="ECO:0007669"/>
    <property type="project" value="InterPro"/>
</dbReference>
<name>A0A1H7QM22_9BACT</name>
<dbReference type="InterPro" id="IPR016667">
    <property type="entry name" value="Caps_polysacc_synth_CpsB/CapC"/>
</dbReference>
<reference evidence="5 6" key="1">
    <citation type="submission" date="2016-10" db="EMBL/GenBank/DDBJ databases">
        <authorList>
            <person name="de Groot N.N."/>
        </authorList>
    </citation>
    <scope>NUCLEOTIDE SEQUENCE [LARGE SCALE GENOMIC DNA]</scope>
    <source>
        <strain evidence="5 6">DSM 21039</strain>
    </source>
</reference>
<evidence type="ECO:0000313" key="6">
    <source>
        <dbReference type="Proteomes" id="UP000198984"/>
    </source>
</evidence>
<protein>
    <recommendedName>
        <fullName evidence="2">protein-tyrosine-phosphatase</fullName>
        <ecNumber evidence="2">3.1.3.48</ecNumber>
    </recommendedName>
</protein>
<dbReference type="SUPFAM" id="SSF89550">
    <property type="entry name" value="PHP domain-like"/>
    <property type="match status" value="1"/>
</dbReference>
<dbReference type="Proteomes" id="UP000198984">
    <property type="component" value="Unassembled WGS sequence"/>
</dbReference>
<dbReference type="Gene3D" id="3.20.20.140">
    <property type="entry name" value="Metal-dependent hydrolases"/>
    <property type="match status" value="1"/>
</dbReference>
<proteinExistence type="inferred from homology"/>
<accession>A0A1H7QM22</accession>
<dbReference type="EMBL" id="FOBB01000002">
    <property type="protein sequence ID" value="SEL48976.1"/>
    <property type="molecule type" value="Genomic_DNA"/>
</dbReference>
<dbReference type="Pfam" id="PF19567">
    <property type="entry name" value="CpsB_CapC"/>
    <property type="match status" value="1"/>
</dbReference>
<dbReference type="GO" id="GO:0004725">
    <property type="term" value="F:protein tyrosine phosphatase activity"/>
    <property type="evidence" value="ECO:0007669"/>
    <property type="project" value="UniProtKB-EC"/>
</dbReference>
<comment type="catalytic activity">
    <reaction evidence="4">
        <text>O-phospho-L-tyrosyl-[protein] + H2O = L-tyrosyl-[protein] + phosphate</text>
        <dbReference type="Rhea" id="RHEA:10684"/>
        <dbReference type="Rhea" id="RHEA-COMP:10136"/>
        <dbReference type="Rhea" id="RHEA-COMP:20101"/>
        <dbReference type="ChEBI" id="CHEBI:15377"/>
        <dbReference type="ChEBI" id="CHEBI:43474"/>
        <dbReference type="ChEBI" id="CHEBI:46858"/>
        <dbReference type="ChEBI" id="CHEBI:61978"/>
        <dbReference type="EC" id="3.1.3.48"/>
    </reaction>
</comment>
<comment type="similarity">
    <text evidence="1">Belongs to the metallo-dependent hydrolases superfamily. CpsB/CapC family.</text>
</comment>
<evidence type="ECO:0000256" key="3">
    <source>
        <dbReference type="ARBA" id="ARBA00022801"/>
    </source>
</evidence>